<name>A0A5C6B454_9PLAN</name>
<accession>A0A5C6B454</accession>
<reference evidence="2 3" key="1">
    <citation type="submission" date="2019-02" db="EMBL/GenBank/DDBJ databases">
        <title>Deep-cultivation of Planctomycetes and their phenomic and genomic characterization uncovers novel biology.</title>
        <authorList>
            <person name="Wiegand S."/>
            <person name="Jogler M."/>
            <person name="Boedeker C."/>
            <person name="Pinto D."/>
            <person name="Vollmers J."/>
            <person name="Rivas-Marin E."/>
            <person name="Kohn T."/>
            <person name="Peeters S.H."/>
            <person name="Heuer A."/>
            <person name="Rast P."/>
            <person name="Oberbeckmann S."/>
            <person name="Bunk B."/>
            <person name="Jeske O."/>
            <person name="Meyerdierks A."/>
            <person name="Storesund J.E."/>
            <person name="Kallscheuer N."/>
            <person name="Luecker S."/>
            <person name="Lage O.M."/>
            <person name="Pohl T."/>
            <person name="Merkel B.J."/>
            <person name="Hornburger P."/>
            <person name="Mueller R.-W."/>
            <person name="Bruemmer F."/>
            <person name="Labrenz M."/>
            <person name="Spormann A.M."/>
            <person name="Op Den Camp H."/>
            <person name="Overmann J."/>
            <person name="Amann R."/>
            <person name="Jetten M.S.M."/>
            <person name="Mascher T."/>
            <person name="Medema M.H."/>
            <person name="Devos D.P."/>
            <person name="Kaster A.-K."/>
            <person name="Ovreas L."/>
            <person name="Rohde M."/>
            <person name="Galperin M.Y."/>
            <person name="Jogler C."/>
        </authorList>
    </citation>
    <scope>NUCLEOTIDE SEQUENCE [LARGE SCALE GENOMIC DNA]</scope>
    <source>
        <strain evidence="2 3">CA54</strain>
    </source>
</reference>
<feature type="signal peptide" evidence="1">
    <location>
        <begin position="1"/>
        <end position="22"/>
    </location>
</feature>
<dbReference type="Proteomes" id="UP000320735">
    <property type="component" value="Unassembled WGS sequence"/>
</dbReference>
<dbReference type="OrthoDB" id="264246at2"/>
<dbReference type="RefSeq" id="WP_146374351.1">
    <property type="nucleotide sequence ID" value="NZ_SJPP01000004.1"/>
</dbReference>
<keyword evidence="1" id="KW-0732">Signal</keyword>
<keyword evidence="3" id="KW-1185">Reference proteome</keyword>
<protein>
    <recommendedName>
        <fullName evidence="4">SMP-30/Gluconolaconase/LRE-like region</fullName>
    </recommendedName>
</protein>
<dbReference type="AlphaFoldDB" id="A0A5C6B454"/>
<dbReference type="SUPFAM" id="SSF63825">
    <property type="entry name" value="YWTD domain"/>
    <property type="match status" value="1"/>
</dbReference>
<proteinExistence type="predicted"/>
<comment type="caution">
    <text evidence="2">The sequence shown here is derived from an EMBL/GenBank/DDBJ whole genome shotgun (WGS) entry which is preliminary data.</text>
</comment>
<evidence type="ECO:0000313" key="3">
    <source>
        <dbReference type="Proteomes" id="UP000320735"/>
    </source>
</evidence>
<evidence type="ECO:0000313" key="2">
    <source>
        <dbReference type="EMBL" id="TWU05264.1"/>
    </source>
</evidence>
<evidence type="ECO:0000256" key="1">
    <source>
        <dbReference type="SAM" id="SignalP"/>
    </source>
</evidence>
<feature type="chain" id="PRO_5023103581" description="SMP-30/Gluconolaconase/LRE-like region" evidence="1">
    <location>
        <begin position="23"/>
        <end position="316"/>
    </location>
</feature>
<sequence length="316" mass="35555" precursor="true">MSQLYLATFATALIQLSAVVQANEPTNIPDSTTCFAIENLPDGRVSSINKADAGIIRIAQKGVQTPNNKAANDVRKAESRLVEKHTFNGGAATQGLALAKKHYFTSTSSSIFRYNTHWKLLEEKMIRIDGVNHIGAIDYHDGFIWAGLLHGPENGKHDPKLDRSIIAKIRDSDLKVVKTWDISQDVTWIDPVCFDGQHLWVGDLSDLGIHRYKIEGERLIRDGTLRYPKPMHFSQGIRVVGKKLYTIHTFGDMDGLFEFDLPERLTDDTLRPTRVWPIVESLSHLEGFDFIPGHPSQIWHAQGTQVDRYELSDLAD</sequence>
<dbReference type="EMBL" id="SJPP01000004">
    <property type="protein sequence ID" value="TWU05264.1"/>
    <property type="molecule type" value="Genomic_DNA"/>
</dbReference>
<evidence type="ECO:0008006" key="4">
    <source>
        <dbReference type="Google" id="ProtNLM"/>
    </source>
</evidence>
<gene>
    <name evidence="2" type="ORF">CA54_59520</name>
</gene>
<organism evidence="2 3">
    <name type="scientific">Symmachiella macrocystis</name>
    <dbReference type="NCBI Taxonomy" id="2527985"/>
    <lineage>
        <taxon>Bacteria</taxon>
        <taxon>Pseudomonadati</taxon>
        <taxon>Planctomycetota</taxon>
        <taxon>Planctomycetia</taxon>
        <taxon>Planctomycetales</taxon>
        <taxon>Planctomycetaceae</taxon>
        <taxon>Symmachiella</taxon>
    </lineage>
</organism>